<dbReference type="Proteomes" id="UP000765509">
    <property type="component" value="Unassembled WGS sequence"/>
</dbReference>
<keyword evidence="2" id="KW-1185">Reference proteome</keyword>
<name>A0A9Q3FC30_9BASI</name>
<comment type="caution">
    <text evidence="1">The sequence shown here is derived from an EMBL/GenBank/DDBJ whole genome shotgun (WGS) entry which is preliminary data.</text>
</comment>
<evidence type="ECO:0000313" key="2">
    <source>
        <dbReference type="Proteomes" id="UP000765509"/>
    </source>
</evidence>
<dbReference type="EMBL" id="AVOT02041018">
    <property type="protein sequence ID" value="MBW0536284.1"/>
    <property type="molecule type" value="Genomic_DNA"/>
</dbReference>
<evidence type="ECO:0000313" key="1">
    <source>
        <dbReference type="EMBL" id="MBW0536284.1"/>
    </source>
</evidence>
<organism evidence="1 2">
    <name type="scientific">Austropuccinia psidii MF-1</name>
    <dbReference type="NCBI Taxonomy" id="1389203"/>
    <lineage>
        <taxon>Eukaryota</taxon>
        <taxon>Fungi</taxon>
        <taxon>Dikarya</taxon>
        <taxon>Basidiomycota</taxon>
        <taxon>Pucciniomycotina</taxon>
        <taxon>Pucciniomycetes</taxon>
        <taxon>Pucciniales</taxon>
        <taxon>Sphaerophragmiaceae</taxon>
        <taxon>Austropuccinia</taxon>
    </lineage>
</organism>
<reference evidence="1" key="1">
    <citation type="submission" date="2021-03" db="EMBL/GenBank/DDBJ databases">
        <title>Draft genome sequence of rust myrtle Austropuccinia psidii MF-1, a brazilian biotype.</title>
        <authorList>
            <person name="Quecine M.C."/>
            <person name="Pachon D.M.R."/>
            <person name="Bonatelli M.L."/>
            <person name="Correr F.H."/>
            <person name="Franceschini L.M."/>
            <person name="Leite T.F."/>
            <person name="Margarido G.R.A."/>
            <person name="Almeida C.A."/>
            <person name="Ferrarezi J.A."/>
            <person name="Labate C.A."/>
        </authorList>
    </citation>
    <scope>NUCLEOTIDE SEQUENCE</scope>
    <source>
        <strain evidence="1">MF-1</strain>
    </source>
</reference>
<sequence length="110" mass="12933">MENAFESSIFKSEKDKALTWFLKQKDRLSSLHPDVSDSIINIQILRKCGGELDHDIKYRCIEPCSKKDKLIQWKISLLRQELVKPGIESLWIAKWSQRFPENTRDLKDVS</sequence>
<proteinExistence type="predicted"/>
<gene>
    <name evidence="1" type="ORF">O181_075999</name>
</gene>
<dbReference type="OrthoDB" id="2507294at2759"/>
<dbReference type="AlphaFoldDB" id="A0A9Q3FC30"/>
<protein>
    <submittedName>
        <fullName evidence="1">Uncharacterized protein</fullName>
    </submittedName>
</protein>
<accession>A0A9Q3FC30</accession>